<dbReference type="STRING" id="351671.XDD1_2435"/>
<dbReference type="Proteomes" id="UP000032721">
    <property type="component" value="Chromosome"/>
</dbReference>
<sequence>MVSTIIVIDKTFKIADKIFFSDIQKDLNNPSIGICKEIIVYKRADV</sequence>
<gene>
    <name evidence="1" type="ORF">XDD1_2435</name>
</gene>
<dbReference type="HOGENOM" id="CLU_3190805_0_0_6"/>
<protein>
    <submittedName>
        <fullName evidence="1">Uncharacterized protein</fullName>
    </submittedName>
</protein>
<evidence type="ECO:0000313" key="2">
    <source>
        <dbReference type="Proteomes" id="UP000032721"/>
    </source>
</evidence>
<accession>A0A068QTM1</accession>
<organism evidence="1 2">
    <name type="scientific">Xenorhabdus doucetiae</name>
    <dbReference type="NCBI Taxonomy" id="351671"/>
    <lineage>
        <taxon>Bacteria</taxon>
        <taxon>Pseudomonadati</taxon>
        <taxon>Pseudomonadota</taxon>
        <taxon>Gammaproteobacteria</taxon>
        <taxon>Enterobacterales</taxon>
        <taxon>Morganellaceae</taxon>
        <taxon>Xenorhabdus</taxon>
    </lineage>
</organism>
<dbReference type="EMBL" id="FO704550">
    <property type="protein sequence ID" value="CDG18134.1"/>
    <property type="molecule type" value="Genomic_DNA"/>
</dbReference>
<proteinExistence type="predicted"/>
<reference evidence="1 2" key="1">
    <citation type="submission" date="2013-07" db="EMBL/GenBank/DDBJ databases">
        <authorList>
            <person name="Genoscope - CEA"/>
        </authorList>
    </citation>
    <scope>NUCLEOTIDE SEQUENCE [LARGE SCALE GENOMIC DNA]</scope>
    <source>
        <strain evidence="2">FRM16 / DSM 17909</strain>
    </source>
</reference>
<evidence type="ECO:0000313" key="1">
    <source>
        <dbReference type="EMBL" id="CDG18134.1"/>
    </source>
</evidence>
<dbReference type="AlphaFoldDB" id="A0A068QTM1"/>
<dbReference type="KEGG" id="xdo:XDD1_2435"/>
<name>A0A068QTM1_9GAMM</name>